<dbReference type="Pfam" id="PF04186">
    <property type="entry name" value="FxsA"/>
    <property type="match status" value="1"/>
</dbReference>
<protein>
    <submittedName>
        <fullName evidence="3">FxsA family protein</fullName>
    </submittedName>
</protein>
<evidence type="ECO:0000256" key="2">
    <source>
        <dbReference type="SAM" id="Phobius"/>
    </source>
</evidence>
<accession>A0A9J7B0K2</accession>
<proteinExistence type="predicted"/>
<keyword evidence="4" id="KW-1185">Reference proteome</keyword>
<evidence type="ECO:0000256" key="1">
    <source>
        <dbReference type="SAM" id="MobiDB-lite"/>
    </source>
</evidence>
<evidence type="ECO:0000313" key="3">
    <source>
        <dbReference type="EMBL" id="UUX52185.1"/>
    </source>
</evidence>
<feature type="transmembrane region" description="Helical" evidence="2">
    <location>
        <begin position="68"/>
        <end position="88"/>
    </location>
</feature>
<keyword evidence="2" id="KW-1133">Transmembrane helix</keyword>
<keyword evidence="2" id="KW-0812">Transmembrane</keyword>
<keyword evidence="2" id="KW-0472">Membrane</keyword>
<dbReference type="Proteomes" id="UP001060336">
    <property type="component" value="Chromosome"/>
</dbReference>
<reference evidence="3" key="1">
    <citation type="submission" date="2022-08" db="EMBL/GenBank/DDBJ databases">
        <title>Nisaea acidiphila sp. nov., isolated from a marine algal debris and emended description of the genus Nisaea Urios et al. 2008.</title>
        <authorList>
            <person name="Kwon K."/>
        </authorList>
    </citation>
    <scope>NUCLEOTIDE SEQUENCE</scope>
    <source>
        <strain evidence="3">MEBiC11861</strain>
    </source>
</reference>
<dbReference type="PANTHER" id="PTHR35335:SF1">
    <property type="entry name" value="UPF0716 PROTEIN FXSA"/>
    <property type="match status" value="1"/>
</dbReference>
<organism evidence="3 4">
    <name type="scientific">Nisaea acidiphila</name>
    <dbReference type="NCBI Taxonomy" id="1862145"/>
    <lineage>
        <taxon>Bacteria</taxon>
        <taxon>Pseudomonadati</taxon>
        <taxon>Pseudomonadota</taxon>
        <taxon>Alphaproteobacteria</taxon>
        <taxon>Rhodospirillales</taxon>
        <taxon>Thalassobaculaceae</taxon>
        <taxon>Nisaea</taxon>
    </lineage>
</organism>
<dbReference type="EMBL" id="CP102480">
    <property type="protein sequence ID" value="UUX52185.1"/>
    <property type="molecule type" value="Genomic_DNA"/>
</dbReference>
<sequence>MALVFLLILIGIPVLEIYVFAEVGGIIGGWATVGLTLLTAALGALMFRSQGTAVLRRAQENLRQEQTPLAEIVDGVGLLLAAVLLFIPGFVTDIAGFLLFVPPLRVVFIGYLFRGLGRSAQSNVWIVRTDPGKTPGTAGNRTVIDGDYEDLTEDAGDSTSQQDKDADRKLPPR</sequence>
<name>A0A9J7B0K2_9PROT</name>
<dbReference type="NCBIfam" id="NF008528">
    <property type="entry name" value="PRK11463.1-2"/>
    <property type="match status" value="1"/>
</dbReference>
<dbReference type="AlphaFoldDB" id="A0A9J7B0K2"/>
<feature type="region of interest" description="Disordered" evidence="1">
    <location>
        <begin position="149"/>
        <end position="173"/>
    </location>
</feature>
<dbReference type="KEGG" id="naci:NUH88_10890"/>
<feature type="transmembrane region" description="Helical" evidence="2">
    <location>
        <begin position="94"/>
        <end position="113"/>
    </location>
</feature>
<dbReference type="GO" id="GO:0016020">
    <property type="term" value="C:membrane"/>
    <property type="evidence" value="ECO:0007669"/>
    <property type="project" value="InterPro"/>
</dbReference>
<evidence type="ECO:0000313" key="4">
    <source>
        <dbReference type="Proteomes" id="UP001060336"/>
    </source>
</evidence>
<dbReference type="InterPro" id="IPR007313">
    <property type="entry name" value="FxsA"/>
</dbReference>
<feature type="transmembrane region" description="Helical" evidence="2">
    <location>
        <begin position="26"/>
        <end position="47"/>
    </location>
</feature>
<dbReference type="PANTHER" id="PTHR35335">
    <property type="entry name" value="UPF0716 PROTEIN FXSA"/>
    <property type="match status" value="1"/>
</dbReference>
<gene>
    <name evidence="3" type="ORF">NUH88_10890</name>
</gene>
<dbReference type="RefSeq" id="WP_257772119.1">
    <property type="nucleotide sequence ID" value="NZ_CP102480.1"/>
</dbReference>
<feature type="compositionally biased region" description="Basic and acidic residues" evidence="1">
    <location>
        <begin position="162"/>
        <end position="173"/>
    </location>
</feature>